<keyword evidence="3" id="KW-0430">Lectin</keyword>
<accession>A0A8H6W6U2</accession>
<dbReference type="EMBL" id="JACAZF010000006">
    <property type="protein sequence ID" value="KAF7301449.1"/>
    <property type="molecule type" value="Genomic_DNA"/>
</dbReference>
<dbReference type="Pfam" id="PF00652">
    <property type="entry name" value="Ricin_B_lectin"/>
    <property type="match status" value="2"/>
</dbReference>
<keyword evidence="4" id="KW-1185">Reference proteome</keyword>
<dbReference type="GeneID" id="59346321"/>
<protein>
    <submittedName>
        <fullName evidence="3">Ricin B-like lectin</fullName>
    </submittedName>
</protein>
<evidence type="ECO:0000256" key="1">
    <source>
        <dbReference type="SAM" id="SignalP"/>
    </source>
</evidence>
<reference evidence="3" key="1">
    <citation type="submission" date="2020-05" db="EMBL/GenBank/DDBJ databases">
        <title>Mycena genomes resolve the evolution of fungal bioluminescence.</title>
        <authorList>
            <person name="Tsai I.J."/>
        </authorList>
    </citation>
    <scope>NUCLEOTIDE SEQUENCE</scope>
    <source>
        <strain evidence="3">171206Taipei</strain>
    </source>
</reference>
<dbReference type="CDD" id="cd00161">
    <property type="entry name" value="beta-trefoil_Ricin-like"/>
    <property type="match status" value="2"/>
</dbReference>
<feature type="domain" description="Ricin B lectin" evidence="2">
    <location>
        <begin position="22"/>
        <end position="162"/>
    </location>
</feature>
<evidence type="ECO:0000259" key="2">
    <source>
        <dbReference type="SMART" id="SM00458"/>
    </source>
</evidence>
<dbReference type="PROSITE" id="PS50231">
    <property type="entry name" value="RICIN_B_LECTIN"/>
    <property type="match status" value="2"/>
</dbReference>
<dbReference type="SUPFAM" id="SSF50370">
    <property type="entry name" value="Ricin B-like lectins"/>
    <property type="match status" value="2"/>
</dbReference>
<evidence type="ECO:0000313" key="3">
    <source>
        <dbReference type="EMBL" id="KAF7301449.1"/>
    </source>
</evidence>
<dbReference type="OrthoDB" id="6770063at2759"/>
<name>A0A8H6W6U2_9AGAR</name>
<dbReference type="AlphaFoldDB" id="A0A8H6W6U2"/>
<dbReference type="InterPro" id="IPR035992">
    <property type="entry name" value="Ricin_B-like_lectins"/>
</dbReference>
<dbReference type="SMART" id="SM00458">
    <property type="entry name" value="RICIN"/>
    <property type="match status" value="2"/>
</dbReference>
<dbReference type="GO" id="GO:0030246">
    <property type="term" value="F:carbohydrate binding"/>
    <property type="evidence" value="ECO:0007669"/>
    <property type="project" value="UniProtKB-KW"/>
</dbReference>
<feature type="chain" id="PRO_5034914524" evidence="1">
    <location>
        <begin position="17"/>
        <end position="316"/>
    </location>
</feature>
<sequence>MLPQALLLALVVAVSARQIHNAHPGFVNNDHIQACVAVKDNVDGAAVTLQNCGANGDQAVYEWDLSFFSDSSAQTTLQQIKVFGDKCLEVKDGSSVQIGVCDGSNANPNQQWTSSSDSTFRWGGKPNQCLDLRDGKTVNGTPLVVQPCSLASWLPTQTWASYPITRKLDEGRLYTGGNSAEDSYCITASSEDVNAPIGLAKCNSFKDVYPKGSNAWYIPSLGFTNRISSRLEQPKCLTVPGDKKENGVKLAIGPCVRGTGPPTSQRFIALATGQLQLEGTRFCVDVADLQITNGALIQLWECIGDRPSQKWSRAAV</sequence>
<feature type="domain" description="Ricin B lectin" evidence="2">
    <location>
        <begin position="170"/>
        <end position="314"/>
    </location>
</feature>
<dbReference type="RefSeq" id="XP_037219449.1">
    <property type="nucleotide sequence ID" value="XM_037363805.1"/>
</dbReference>
<dbReference type="Gene3D" id="2.80.10.50">
    <property type="match status" value="2"/>
</dbReference>
<dbReference type="Proteomes" id="UP000636479">
    <property type="component" value="Unassembled WGS sequence"/>
</dbReference>
<comment type="caution">
    <text evidence="3">The sequence shown here is derived from an EMBL/GenBank/DDBJ whole genome shotgun (WGS) entry which is preliminary data.</text>
</comment>
<proteinExistence type="predicted"/>
<evidence type="ECO:0000313" key="4">
    <source>
        <dbReference type="Proteomes" id="UP000636479"/>
    </source>
</evidence>
<organism evidence="3 4">
    <name type="scientific">Mycena indigotica</name>
    <dbReference type="NCBI Taxonomy" id="2126181"/>
    <lineage>
        <taxon>Eukaryota</taxon>
        <taxon>Fungi</taxon>
        <taxon>Dikarya</taxon>
        <taxon>Basidiomycota</taxon>
        <taxon>Agaricomycotina</taxon>
        <taxon>Agaricomycetes</taxon>
        <taxon>Agaricomycetidae</taxon>
        <taxon>Agaricales</taxon>
        <taxon>Marasmiineae</taxon>
        <taxon>Mycenaceae</taxon>
        <taxon>Mycena</taxon>
    </lineage>
</organism>
<dbReference type="InterPro" id="IPR000772">
    <property type="entry name" value="Ricin_B_lectin"/>
</dbReference>
<feature type="signal peptide" evidence="1">
    <location>
        <begin position="1"/>
        <end position="16"/>
    </location>
</feature>
<gene>
    <name evidence="3" type="ORF">MIND_00710200</name>
</gene>
<keyword evidence="1" id="KW-0732">Signal</keyword>